<dbReference type="Pfam" id="PF05258">
    <property type="entry name" value="DciA"/>
    <property type="match status" value="1"/>
</dbReference>
<evidence type="ECO:0000313" key="2">
    <source>
        <dbReference type="Proteomes" id="UP000236173"/>
    </source>
</evidence>
<name>A0A2H5X975_9BACT</name>
<dbReference type="AlphaFoldDB" id="A0A2H5X975"/>
<protein>
    <recommendedName>
        <fullName evidence="3">DUF721 domain-containing protein</fullName>
    </recommendedName>
</protein>
<dbReference type="InterPro" id="IPR007922">
    <property type="entry name" value="DciA-like"/>
</dbReference>
<evidence type="ECO:0008006" key="3">
    <source>
        <dbReference type="Google" id="ProtNLM"/>
    </source>
</evidence>
<organism evidence="1 2">
    <name type="scientific">Candidatus Fervidibacter japonicus</name>
    <dbReference type="NCBI Taxonomy" id="2035412"/>
    <lineage>
        <taxon>Bacteria</taxon>
        <taxon>Candidatus Fervidibacterota</taxon>
        <taxon>Candidatus Fervidibacter</taxon>
    </lineage>
</organism>
<proteinExistence type="predicted"/>
<dbReference type="EMBL" id="BEHT01000002">
    <property type="protein sequence ID" value="GBC97704.1"/>
    <property type="molecule type" value="Genomic_DNA"/>
</dbReference>
<comment type="caution">
    <text evidence="1">The sequence shown here is derived from an EMBL/GenBank/DDBJ whole genome shotgun (WGS) entry which is preliminary data.</text>
</comment>
<gene>
    <name evidence="1" type="ORF">HRbin17_00193</name>
</gene>
<sequence>MEPVRNILEQFIGQFASPTWLRDVLQAKWRQIVGEQLARRTQVRQVKNGIVTVVASTPAIAHELQFRKDELRQRIRHIAQFEPTDIRVRIGVIRPELPASAQRWERQVDRIVLTARDQSVIERAVAPITDPQLKEQARKVFERLLRISLWKRRHGFKECPKCQALYRGHRTLCPVCRVPLRRFPSRN</sequence>
<dbReference type="PANTHER" id="PTHR36456">
    <property type="entry name" value="UPF0232 PROTEIN SCO3875"/>
    <property type="match status" value="1"/>
</dbReference>
<accession>A0A2H5X975</accession>
<evidence type="ECO:0000313" key="1">
    <source>
        <dbReference type="EMBL" id="GBC97704.1"/>
    </source>
</evidence>
<reference evidence="2" key="1">
    <citation type="submission" date="2017-09" db="EMBL/GenBank/DDBJ databases">
        <title>Metaegenomics of thermophilic ammonia-oxidizing enrichment culture.</title>
        <authorList>
            <person name="Kato S."/>
            <person name="Suzuki K."/>
        </authorList>
    </citation>
    <scope>NUCLEOTIDE SEQUENCE [LARGE SCALE GENOMIC DNA]</scope>
</reference>
<dbReference type="PANTHER" id="PTHR36456:SF1">
    <property type="entry name" value="UPF0232 PROTEIN SCO3875"/>
    <property type="match status" value="1"/>
</dbReference>
<dbReference type="Proteomes" id="UP000236173">
    <property type="component" value="Unassembled WGS sequence"/>
</dbReference>